<proteinExistence type="predicted"/>
<dbReference type="Proteomes" id="UP000247792">
    <property type="component" value="Unassembled WGS sequence"/>
</dbReference>
<comment type="caution">
    <text evidence="8">The sequence shown here is derived from an EMBL/GenBank/DDBJ whole genome shotgun (WGS) entry which is preliminary data.</text>
</comment>
<keyword evidence="3 6" id="KW-1133">Transmembrane helix</keyword>
<evidence type="ECO:0000256" key="1">
    <source>
        <dbReference type="ARBA" id="ARBA00004141"/>
    </source>
</evidence>
<feature type="transmembrane region" description="Helical" evidence="6">
    <location>
        <begin position="68"/>
        <end position="93"/>
    </location>
</feature>
<name>A0A318J8L9_9BURK</name>
<feature type="transmembrane region" description="Helical" evidence="6">
    <location>
        <begin position="121"/>
        <end position="151"/>
    </location>
</feature>
<dbReference type="AlphaFoldDB" id="A0A318J8L9"/>
<dbReference type="Pfam" id="PF04893">
    <property type="entry name" value="Yip1"/>
    <property type="match status" value="1"/>
</dbReference>
<evidence type="ECO:0000313" key="9">
    <source>
        <dbReference type="Proteomes" id="UP000247792"/>
    </source>
</evidence>
<evidence type="ECO:0000256" key="4">
    <source>
        <dbReference type="ARBA" id="ARBA00023136"/>
    </source>
</evidence>
<dbReference type="EMBL" id="QJKB01000003">
    <property type="protein sequence ID" value="PXX44030.1"/>
    <property type="molecule type" value="Genomic_DNA"/>
</dbReference>
<evidence type="ECO:0000256" key="3">
    <source>
        <dbReference type="ARBA" id="ARBA00022989"/>
    </source>
</evidence>
<evidence type="ECO:0000313" key="8">
    <source>
        <dbReference type="EMBL" id="PXX44030.1"/>
    </source>
</evidence>
<protein>
    <recommendedName>
        <fullName evidence="7">Yip1 domain-containing protein</fullName>
    </recommendedName>
</protein>
<keyword evidence="5" id="KW-0175">Coiled coil</keyword>
<sequence>MNLIERAKNITLTPKTEWPVIAGESTNTVDLFKNYVAPLAAIPAVASFIGMSIIGFSVPLVGHIRLPIITGITAMVMSFVFALIGVYLISLVIDALAPQFGATKNPEQALKVAAYSFTPGWLAGVFSLLPSLSMLGVVAGLYGIYLLYLGLPVLMKAPQEKATAYTAVSVICSIVIMIVFSVVIGAVGGSSMSGLASHVTTRTAETSGALGELEKMGKRMEEANKKMDEAKKSGDQQAEMKAATEALGAVLGGGSQAEVVDKDKLKALLPETIGGLKRASIEGEKTAMGEFKIAKAEARYADENNHQVRVTITDTGGSKMFGTMFAWGMMEQDKETDNGYEKMGKVNGRPTHERFQKDGSTGEYSLLVGGRFIVETHGDNVDMATIKTASASVGYDKLEAMKNEGVKQ</sequence>
<dbReference type="GO" id="GO:0016020">
    <property type="term" value="C:membrane"/>
    <property type="evidence" value="ECO:0007669"/>
    <property type="project" value="UniProtKB-SubCell"/>
</dbReference>
<feature type="coiled-coil region" evidence="5">
    <location>
        <begin position="213"/>
        <end position="240"/>
    </location>
</feature>
<evidence type="ECO:0000259" key="7">
    <source>
        <dbReference type="Pfam" id="PF04893"/>
    </source>
</evidence>
<feature type="domain" description="Yip1" evidence="7">
    <location>
        <begin position="14"/>
        <end position="179"/>
    </location>
</feature>
<keyword evidence="9" id="KW-1185">Reference proteome</keyword>
<feature type="transmembrane region" description="Helical" evidence="6">
    <location>
        <begin position="163"/>
        <end position="187"/>
    </location>
</feature>
<comment type="subcellular location">
    <subcellularLocation>
        <location evidence="1">Membrane</location>
        <topology evidence="1">Multi-pass membrane protein</topology>
    </subcellularLocation>
</comment>
<dbReference type="InterPro" id="IPR006977">
    <property type="entry name" value="Yip1_dom"/>
</dbReference>
<keyword evidence="2 6" id="KW-0812">Transmembrane</keyword>
<evidence type="ECO:0000256" key="6">
    <source>
        <dbReference type="SAM" id="Phobius"/>
    </source>
</evidence>
<accession>A0A318J8L9</accession>
<organism evidence="8 9">
    <name type="scientific">Undibacterium pigrum</name>
    <dbReference type="NCBI Taxonomy" id="401470"/>
    <lineage>
        <taxon>Bacteria</taxon>
        <taxon>Pseudomonadati</taxon>
        <taxon>Pseudomonadota</taxon>
        <taxon>Betaproteobacteria</taxon>
        <taxon>Burkholderiales</taxon>
        <taxon>Oxalobacteraceae</taxon>
        <taxon>Undibacterium</taxon>
    </lineage>
</organism>
<evidence type="ECO:0000256" key="2">
    <source>
        <dbReference type="ARBA" id="ARBA00022692"/>
    </source>
</evidence>
<reference evidence="8 9" key="1">
    <citation type="submission" date="2018-05" db="EMBL/GenBank/DDBJ databases">
        <title>Genomic Encyclopedia of Type Strains, Phase IV (KMG-IV): sequencing the most valuable type-strain genomes for metagenomic binning, comparative biology and taxonomic classification.</title>
        <authorList>
            <person name="Goeker M."/>
        </authorList>
    </citation>
    <scope>NUCLEOTIDE SEQUENCE [LARGE SCALE GENOMIC DNA]</scope>
    <source>
        <strain evidence="8 9">DSM 19792</strain>
    </source>
</reference>
<dbReference type="RefSeq" id="WP_110255289.1">
    <property type="nucleotide sequence ID" value="NZ_QJKB01000003.1"/>
</dbReference>
<keyword evidence="4 6" id="KW-0472">Membrane</keyword>
<gene>
    <name evidence="8" type="ORF">DFR42_103299</name>
</gene>
<evidence type="ECO:0000256" key="5">
    <source>
        <dbReference type="SAM" id="Coils"/>
    </source>
</evidence>
<dbReference type="OrthoDB" id="9808452at2"/>
<feature type="transmembrane region" description="Helical" evidence="6">
    <location>
        <begin position="35"/>
        <end position="56"/>
    </location>
</feature>